<dbReference type="AlphaFoldDB" id="A0AAP0E851"/>
<keyword evidence="3" id="KW-0804">Transcription</keyword>
<dbReference type="PROSITE" id="PS51525">
    <property type="entry name" value="NET"/>
    <property type="match status" value="1"/>
</dbReference>
<feature type="domain" description="NET" evidence="6">
    <location>
        <begin position="265"/>
        <end position="346"/>
    </location>
</feature>
<dbReference type="SMART" id="SM00297">
    <property type="entry name" value="BROMO"/>
    <property type="match status" value="1"/>
</dbReference>
<evidence type="ECO:0000256" key="1">
    <source>
        <dbReference type="ARBA" id="ARBA00023015"/>
    </source>
</evidence>
<comment type="caution">
    <text evidence="7">The sequence shown here is derived from an EMBL/GenBank/DDBJ whole genome shotgun (WGS) entry which is preliminary data.</text>
</comment>
<dbReference type="EMBL" id="JBBNAG010000012">
    <property type="protein sequence ID" value="KAK9088416.1"/>
    <property type="molecule type" value="Genomic_DNA"/>
</dbReference>
<keyword evidence="1" id="KW-0805">Transcription regulation</keyword>
<organism evidence="7 8">
    <name type="scientific">Stephania cephalantha</name>
    <dbReference type="NCBI Taxonomy" id="152367"/>
    <lineage>
        <taxon>Eukaryota</taxon>
        <taxon>Viridiplantae</taxon>
        <taxon>Streptophyta</taxon>
        <taxon>Embryophyta</taxon>
        <taxon>Tracheophyta</taxon>
        <taxon>Spermatophyta</taxon>
        <taxon>Magnoliopsida</taxon>
        <taxon>Ranunculales</taxon>
        <taxon>Menispermaceae</taxon>
        <taxon>Menispermoideae</taxon>
        <taxon>Cissampelideae</taxon>
        <taxon>Stephania</taxon>
    </lineage>
</organism>
<evidence type="ECO:0000259" key="5">
    <source>
        <dbReference type="PROSITE" id="PS50014"/>
    </source>
</evidence>
<evidence type="ECO:0000256" key="3">
    <source>
        <dbReference type="ARBA" id="ARBA00023163"/>
    </source>
</evidence>
<evidence type="ECO:0000259" key="6">
    <source>
        <dbReference type="PROSITE" id="PS51525"/>
    </source>
</evidence>
<dbReference type="InterPro" id="IPR036427">
    <property type="entry name" value="Bromodomain-like_sf"/>
</dbReference>
<keyword evidence="2 4" id="KW-0103">Bromodomain</keyword>
<evidence type="ECO:0000313" key="8">
    <source>
        <dbReference type="Proteomes" id="UP001419268"/>
    </source>
</evidence>
<dbReference type="PROSITE" id="PS50014">
    <property type="entry name" value="BROMODOMAIN_2"/>
    <property type="match status" value="1"/>
</dbReference>
<dbReference type="Pfam" id="PF00439">
    <property type="entry name" value="Bromodomain"/>
    <property type="match status" value="1"/>
</dbReference>
<evidence type="ECO:0000256" key="4">
    <source>
        <dbReference type="PROSITE-ProRule" id="PRU00035"/>
    </source>
</evidence>
<protein>
    <submittedName>
        <fullName evidence="7">Uncharacterized protein</fullName>
    </submittedName>
</protein>
<name>A0AAP0E851_9MAGN</name>
<evidence type="ECO:0000256" key="2">
    <source>
        <dbReference type="ARBA" id="ARBA00023117"/>
    </source>
</evidence>
<dbReference type="PRINTS" id="PR00503">
    <property type="entry name" value="BROMODOMAIN"/>
</dbReference>
<dbReference type="InterPro" id="IPR038336">
    <property type="entry name" value="NET_sf"/>
</dbReference>
<dbReference type="InterPro" id="IPR001487">
    <property type="entry name" value="Bromodomain"/>
</dbReference>
<dbReference type="Proteomes" id="UP001419268">
    <property type="component" value="Unassembled WGS sequence"/>
</dbReference>
<dbReference type="PANTHER" id="PTHR45926">
    <property type="entry name" value="OSJNBA0053K19.4 PROTEIN"/>
    <property type="match status" value="1"/>
</dbReference>
<reference evidence="7 8" key="1">
    <citation type="submission" date="2024-01" db="EMBL/GenBank/DDBJ databases">
        <title>Genome assemblies of Stephania.</title>
        <authorList>
            <person name="Yang L."/>
        </authorList>
    </citation>
    <scope>NUCLEOTIDE SEQUENCE [LARGE SCALE GENOMIC DNA]</scope>
    <source>
        <strain evidence="7">JXDWG</strain>
        <tissue evidence="7">Leaf</tissue>
    </source>
</reference>
<feature type="domain" description="Bromo" evidence="5">
    <location>
        <begin position="121"/>
        <end position="196"/>
    </location>
</feature>
<dbReference type="Pfam" id="PF17035">
    <property type="entry name" value="BET"/>
    <property type="match status" value="1"/>
</dbReference>
<gene>
    <name evidence="7" type="ORF">Scep_027498</name>
</gene>
<keyword evidence="8" id="KW-1185">Reference proteome</keyword>
<accession>A0AAP0E851</accession>
<sequence>MEPADGSAPGNDNLLEIGHVGHVNNQDDALEAERFTNCVDEIVARVDEMEQKVNEVTQFYSSLSKKQGNTKGGMVGKDKDKEKQVFSLKKQQQDAAKREAASAKRQQELMRQFATLFRQITAHKWSWPFMHPVDVEGLGLHDYHQVIAKPMDLTKIKNQMEAKDGTGYKNIRDIYSDVRLVFKNAMTYNEERSDAYVMAKTLLEKFEEKWLQLLPKVVEEEAKRKEEEAEAQLDMQLAQEAANAKKSRDINNELFDVQMHLEELRDMVVQKCRKMTVEEKRKLGSGLSQLSPEDLTKALEIIAEKNSNFQPTAEEVDIDIDAQSELTLWRLKFFVKEALEANKGKGSATKVGNDNSKRKREICEALAKTAKKRSKKLPS</sequence>
<evidence type="ECO:0000313" key="7">
    <source>
        <dbReference type="EMBL" id="KAK9088416.1"/>
    </source>
</evidence>
<dbReference type="SUPFAM" id="SSF47370">
    <property type="entry name" value="Bromodomain"/>
    <property type="match status" value="1"/>
</dbReference>
<proteinExistence type="predicted"/>
<dbReference type="InterPro" id="IPR027353">
    <property type="entry name" value="NET_dom"/>
</dbReference>
<dbReference type="Gene3D" id="1.20.1270.220">
    <property type="match status" value="1"/>
</dbReference>
<dbReference type="Gene3D" id="1.20.920.10">
    <property type="entry name" value="Bromodomain-like"/>
    <property type="match status" value="1"/>
</dbReference>